<feature type="transmembrane region" description="Helical" evidence="9">
    <location>
        <begin position="583"/>
        <end position="612"/>
    </location>
</feature>
<evidence type="ECO:0000256" key="2">
    <source>
        <dbReference type="ARBA" id="ARBA00004555"/>
    </source>
</evidence>
<evidence type="ECO:0000256" key="6">
    <source>
        <dbReference type="ARBA" id="ARBA00022989"/>
    </source>
</evidence>
<feature type="transmembrane region" description="Helical" evidence="9">
    <location>
        <begin position="624"/>
        <end position="646"/>
    </location>
</feature>
<comment type="similarity">
    <text evidence="3 9">Belongs to the nonaspanin (TM9SF) (TC 9.A.2) family.</text>
</comment>
<accession>A0A9P6WK30</accession>
<feature type="transmembrane region" description="Helical" evidence="9">
    <location>
        <begin position="666"/>
        <end position="691"/>
    </location>
</feature>
<keyword evidence="4 9" id="KW-0812">Transmembrane</keyword>
<dbReference type="GO" id="GO:0072657">
    <property type="term" value="P:protein localization to membrane"/>
    <property type="evidence" value="ECO:0007669"/>
    <property type="project" value="TreeGrafter"/>
</dbReference>
<keyword evidence="6 9" id="KW-1133">Transmembrane helix</keyword>
<reference evidence="10" key="1">
    <citation type="submission" date="2020-11" db="EMBL/GenBank/DDBJ databases">
        <title>Kefir isolates.</title>
        <authorList>
            <person name="Marcisauskas S."/>
            <person name="Kim Y."/>
            <person name="Blasche S."/>
        </authorList>
    </citation>
    <scope>NUCLEOTIDE SEQUENCE</scope>
    <source>
        <strain evidence="10">Olga-1</strain>
    </source>
</reference>
<dbReference type="Pfam" id="PF02990">
    <property type="entry name" value="EMP70"/>
    <property type="match status" value="1"/>
</dbReference>
<evidence type="ECO:0000256" key="1">
    <source>
        <dbReference type="ARBA" id="ARBA00004141"/>
    </source>
</evidence>
<evidence type="ECO:0000256" key="7">
    <source>
        <dbReference type="ARBA" id="ARBA00023034"/>
    </source>
</evidence>
<keyword evidence="7" id="KW-0333">Golgi apparatus</keyword>
<dbReference type="Proteomes" id="UP000697127">
    <property type="component" value="Unassembled WGS sequence"/>
</dbReference>
<evidence type="ECO:0000256" key="4">
    <source>
        <dbReference type="ARBA" id="ARBA00022692"/>
    </source>
</evidence>
<comment type="caution">
    <text evidence="10">The sequence shown here is derived from an EMBL/GenBank/DDBJ whole genome shotgun (WGS) entry which is preliminary data.</text>
</comment>
<evidence type="ECO:0000256" key="3">
    <source>
        <dbReference type="ARBA" id="ARBA00005227"/>
    </source>
</evidence>
<keyword evidence="8 9" id="KW-0472">Membrane</keyword>
<protein>
    <recommendedName>
        <fullName evidence="9">Transmembrane 9 superfamily member</fullName>
    </recommendedName>
</protein>
<gene>
    <name evidence="10" type="ORF">C6P40_000860</name>
</gene>
<organism evidence="10 11">
    <name type="scientific">Pichia californica</name>
    <dbReference type="NCBI Taxonomy" id="460514"/>
    <lineage>
        <taxon>Eukaryota</taxon>
        <taxon>Fungi</taxon>
        <taxon>Dikarya</taxon>
        <taxon>Ascomycota</taxon>
        <taxon>Saccharomycotina</taxon>
        <taxon>Pichiomycetes</taxon>
        <taxon>Pichiales</taxon>
        <taxon>Pichiaceae</taxon>
        <taxon>Pichia</taxon>
    </lineage>
</organism>
<feature type="transmembrane region" description="Helical" evidence="9">
    <location>
        <begin position="431"/>
        <end position="452"/>
    </location>
</feature>
<keyword evidence="11" id="KW-1185">Reference proteome</keyword>
<evidence type="ECO:0000256" key="5">
    <source>
        <dbReference type="ARBA" id="ARBA00022729"/>
    </source>
</evidence>
<dbReference type="PANTHER" id="PTHR10766:SF55">
    <property type="entry name" value="TRANSMEMBRANE 9 SUPERFAMILY MEMBER 4"/>
    <property type="match status" value="1"/>
</dbReference>
<evidence type="ECO:0000313" key="10">
    <source>
        <dbReference type="EMBL" id="KAG0688540.1"/>
    </source>
</evidence>
<keyword evidence="5 9" id="KW-0732">Signal</keyword>
<feature type="transmembrane region" description="Helical" evidence="9">
    <location>
        <begin position="296"/>
        <end position="321"/>
    </location>
</feature>
<evidence type="ECO:0000256" key="8">
    <source>
        <dbReference type="ARBA" id="ARBA00023136"/>
    </source>
</evidence>
<dbReference type="OrthoDB" id="1666796at2759"/>
<feature type="transmembrane region" description="Helical" evidence="9">
    <location>
        <begin position="342"/>
        <end position="370"/>
    </location>
</feature>
<comment type="subcellular location">
    <subcellularLocation>
        <location evidence="2">Golgi apparatus</location>
    </subcellularLocation>
    <subcellularLocation>
        <location evidence="1">Membrane</location>
        <topology evidence="1">Multi-pass membrane protein</topology>
    </subcellularLocation>
</comment>
<dbReference type="GO" id="GO:0005794">
    <property type="term" value="C:Golgi apparatus"/>
    <property type="evidence" value="ECO:0007669"/>
    <property type="project" value="UniProtKB-SubCell"/>
</dbReference>
<feature type="signal peptide" evidence="9">
    <location>
        <begin position="1"/>
        <end position="23"/>
    </location>
</feature>
<feature type="transmembrane region" description="Helical" evidence="9">
    <location>
        <begin position="472"/>
        <end position="491"/>
    </location>
</feature>
<dbReference type="PANTHER" id="PTHR10766">
    <property type="entry name" value="TRANSMEMBRANE 9 SUPERFAMILY PROTEIN"/>
    <property type="match status" value="1"/>
</dbReference>
<dbReference type="EMBL" id="PUHW01000144">
    <property type="protein sequence ID" value="KAG0688540.1"/>
    <property type="molecule type" value="Genomic_DNA"/>
</dbReference>
<name>A0A9P6WK30_9ASCO</name>
<evidence type="ECO:0000313" key="11">
    <source>
        <dbReference type="Proteomes" id="UP000697127"/>
    </source>
</evidence>
<proteinExistence type="inferred from homology"/>
<dbReference type="InterPro" id="IPR004240">
    <property type="entry name" value="EMP70"/>
</dbReference>
<feature type="transmembrane region" description="Helical" evidence="9">
    <location>
        <begin position="542"/>
        <end position="563"/>
    </location>
</feature>
<evidence type="ECO:0000256" key="9">
    <source>
        <dbReference type="RuleBase" id="RU363079"/>
    </source>
</evidence>
<dbReference type="GO" id="GO:0016020">
    <property type="term" value="C:membrane"/>
    <property type="evidence" value="ECO:0007669"/>
    <property type="project" value="UniProtKB-SubCell"/>
</dbReference>
<feature type="chain" id="PRO_5040542747" description="Transmembrane 9 superfamily member" evidence="9">
    <location>
        <begin position="24"/>
        <end position="699"/>
    </location>
</feature>
<feature type="transmembrane region" description="Helical" evidence="9">
    <location>
        <begin position="382"/>
        <end position="405"/>
    </location>
</feature>
<sequence>MTLKMIRFYFILIFSSLIPFSFQSDSSSSSSSSSSFLSKFQNSLWNSKHTFQDGDVVDLLVNTATSSLIDQPYAYYKLPFICPNSNNAKPVHLSLSEIINGDRYWQSDYKLIFNKDEPCMRICDRIIHSKNIENTKKIIQNDYIANWVIDGIPASTTFVTDDGISSPKKYYIPGFSLGYEENGDYYLNNHLMMVIRFHKEFENPNRYSIVGVEIYPKSVSDYHCPGASKNYEKLKLDINAESQLLPFTYSIYWREDFDIDHSSRWKMYIDPNSIDSNGKIIDNYNNNNNLSKTIHWVSLINSFVILSVVSIIVAFIILSLFHSTENSNLNLIAQNSFIKPNFLILLSILSGSGIQLIFTLLGSGLLSFLFFRNNSFNQDTTILSLIIAVLIIGGFFAGFSSIQFFKIFNDNNSKIDNSNSKIDNNISIKNTILISSLSGSFLISLILIIIVITNSLIYDSDSPRSIKFSNFIFLFLLYTIFQIPISVIGGISSRNFNLLNKILKNYLSQSISSYNNQYQLPSTPPSPIKGNINNDKIVSTPIYLKLPFSLFIFGACPCSIVFIESKFLYSTLLSTNQSFSTSNYIYGFIISAAFLLLIIMIEIGIITCYLRLLKFNSKFNWQWWIFLTCSFSIWIYLILLSIYHLIFKMKIIDTGSPILYMVYSTIMNSIISIACGSLALWSATIFVYIVVFTSGRKKD</sequence>
<dbReference type="AlphaFoldDB" id="A0A9P6WK30"/>